<evidence type="ECO:0000313" key="7">
    <source>
        <dbReference type="Proteomes" id="UP000198850"/>
    </source>
</evidence>
<name>A0A1H4CN78_9SPHI</name>
<dbReference type="RefSeq" id="WP_245735187.1">
    <property type="nucleotide sequence ID" value="NZ_FNRA01000004.1"/>
</dbReference>
<organism evidence="6 7">
    <name type="scientific">Pedobacter hartonius</name>
    <dbReference type="NCBI Taxonomy" id="425514"/>
    <lineage>
        <taxon>Bacteria</taxon>
        <taxon>Pseudomonadati</taxon>
        <taxon>Bacteroidota</taxon>
        <taxon>Sphingobacteriia</taxon>
        <taxon>Sphingobacteriales</taxon>
        <taxon>Sphingobacteriaceae</taxon>
        <taxon>Pedobacter</taxon>
    </lineage>
</organism>
<gene>
    <name evidence="6" type="ORF">SAMN05443550_104113</name>
</gene>
<keyword evidence="4" id="KW-0732">Signal</keyword>
<feature type="signal peptide" evidence="4">
    <location>
        <begin position="1"/>
        <end position="23"/>
    </location>
</feature>
<keyword evidence="3" id="KW-0443">Lipid metabolism</keyword>
<feature type="domain" description="AB hydrolase-1" evidence="5">
    <location>
        <begin position="86"/>
        <end position="335"/>
    </location>
</feature>
<dbReference type="Gene3D" id="3.40.50.1820">
    <property type="entry name" value="alpha/beta hydrolase"/>
    <property type="match status" value="1"/>
</dbReference>
<keyword evidence="7" id="KW-1185">Reference proteome</keyword>
<sequence length="353" mass="38136">MKKVKIAIAVMNILLSYSTIVRSQTPVASANQQVEEPLIGRASKIPVNPATSVVSISPVSLSAPGRVVNLQVRITAPRTGKNLPIIILSHGHGNSNYLSSLYGYGPLVNFYAAHGFIVIQPTHLDSKTLKLNPMGPDGPLFWRSRARDIKTILDQLDVIESLVPEIKGRLDKSRIAIVGHSLGGLTAGMLLGEQNTDEKGIKVELSDKRIKTGVILSGPGNGGADLNPLAAKAGPSFYNPNFAEMKRPALIVTGDKDTSAQETIRGPQWHADPYRLSPAPKCLLTFIGAQHNLGGISGYDAAEARDENPERVALIQRLTWAYLRSQLYADDPAWSKAITALQEMPDLVKSQCK</sequence>
<dbReference type="InterPro" id="IPR000073">
    <property type="entry name" value="AB_hydrolase_1"/>
</dbReference>
<dbReference type="PANTHER" id="PTHR10272:SF0">
    <property type="entry name" value="PLATELET-ACTIVATING FACTOR ACETYLHYDROLASE"/>
    <property type="match status" value="1"/>
</dbReference>
<evidence type="ECO:0000256" key="2">
    <source>
        <dbReference type="ARBA" id="ARBA00022963"/>
    </source>
</evidence>
<accession>A0A1H4CN78</accession>
<dbReference type="Proteomes" id="UP000198850">
    <property type="component" value="Unassembled WGS sequence"/>
</dbReference>
<feature type="chain" id="PRO_5011570147" evidence="4">
    <location>
        <begin position="24"/>
        <end position="353"/>
    </location>
</feature>
<reference evidence="6 7" key="1">
    <citation type="submission" date="2016-10" db="EMBL/GenBank/DDBJ databases">
        <authorList>
            <person name="de Groot N.N."/>
        </authorList>
    </citation>
    <scope>NUCLEOTIDE SEQUENCE [LARGE SCALE GENOMIC DNA]</scope>
    <source>
        <strain evidence="6 7">DSM 19033</strain>
    </source>
</reference>
<keyword evidence="1" id="KW-0378">Hydrolase</keyword>
<dbReference type="GO" id="GO:0016042">
    <property type="term" value="P:lipid catabolic process"/>
    <property type="evidence" value="ECO:0007669"/>
    <property type="project" value="UniProtKB-KW"/>
</dbReference>
<evidence type="ECO:0000256" key="1">
    <source>
        <dbReference type="ARBA" id="ARBA00022801"/>
    </source>
</evidence>
<dbReference type="STRING" id="425514.SAMN05443550_104113"/>
<dbReference type="InterPro" id="IPR029058">
    <property type="entry name" value="AB_hydrolase_fold"/>
</dbReference>
<dbReference type="PANTHER" id="PTHR10272">
    <property type="entry name" value="PLATELET-ACTIVATING FACTOR ACETYLHYDROLASE"/>
    <property type="match status" value="1"/>
</dbReference>
<protein>
    <submittedName>
        <fullName evidence="6">Chlorophyllase enzyme</fullName>
    </submittedName>
</protein>
<dbReference type="SUPFAM" id="SSF53474">
    <property type="entry name" value="alpha/beta-Hydrolases"/>
    <property type="match status" value="1"/>
</dbReference>
<proteinExistence type="predicted"/>
<keyword evidence="2" id="KW-0442">Lipid degradation</keyword>
<evidence type="ECO:0000313" key="6">
    <source>
        <dbReference type="EMBL" id="SEA61783.1"/>
    </source>
</evidence>
<dbReference type="GO" id="GO:0003847">
    <property type="term" value="F:1-alkyl-2-acetylglycerophosphocholine esterase activity"/>
    <property type="evidence" value="ECO:0007669"/>
    <property type="project" value="TreeGrafter"/>
</dbReference>
<dbReference type="Pfam" id="PF12697">
    <property type="entry name" value="Abhydrolase_6"/>
    <property type="match status" value="1"/>
</dbReference>
<evidence type="ECO:0000256" key="4">
    <source>
        <dbReference type="SAM" id="SignalP"/>
    </source>
</evidence>
<dbReference type="EMBL" id="FNRA01000004">
    <property type="protein sequence ID" value="SEA61783.1"/>
    <property type="molecule type" value="Genomic_DNA"/>
</dbReference>
<dbReference type="AlphaFoldDB" id="A0A1H4CN78"/>
<evidence type="ECO:0000259" key="5">
    <source>
        <dbReference type="Pfam" id="PF12697"/>
    </source>
</evidence>
<evidence type="ECO:0000256" key="3">
    <source>
        <dbReference type="ARBA" id="ARBA00023098"/>
    </source>
</evidence>